<reference evidence="2" key="2">
    <citation type="journal article" date="2014" name="ISME J.">
        <title>Microbial stratification in low pH oxic and suboxic macroscopic growths along an acid mine drainage.</title>
        <authorList>
            <person name="Mendez-Garcia C."/>
            <person name="Mesa V."/>
            <person name="Sprenger R.R."/>
            <person name="Richter M."/>
            <person name="Diez M.S."/>
            <person name="Solano J."/>
            <person name="Bargiela R."/>
            <person name="Golyshina O.V."/>
            <person name="Manteca A."/>
            <person name="Ramos J.L."/>
            <person name="Gallego J.R."/>
            <person name="Llorente I."/>
            <person name="Martins Dos Santos V.A."/>
            <person name="Jensen O.N."/>
            <person name="Pelaez A.I."/>
            <person name="Sanchez J."/>
            <person name="Ferrer M."/>
        </authorList>
    </citation>
    <scope>NUCLEOTIDE SEQUENCE</scope>
</reference>
<evidence type="ECO:0008006" key="3">
    <source>
        <dbReference type="Google" id="ProtNLM"/>
    </source>
</evidence>
<accession>T1BVC3</accession>
<gene>
    <name evidence="2" type="ORF">B1A_05408</name>
</gene>
<name>T1BVC3_9ZZZZ</name>
<evidence type="ECO:0000256" key="1">
    <source>
        <dbReference type="SAM" id="MobiDB-lite"/>
    </source>
</evidence>
<feature type="region of interest" description="Disordered" evidence="1">
    <location>
        <begin position="63"/>
        <end position="88"/>
    </location>
</feature>
<dbReference type="SUPFAM" id="SSF56935">
    <property type="entry name" value="Porins"/>
    <property type="match status" value="1"/>
</dbReference>
<organism evidence="2">
    <name type="scientific">mine drainage metagenome</name>
    <dbReference type="NCBI Taxonomy" id="410659"/>
    <lineage>
        <taxon>unclassified sequences</taxon>
        <taxon>metagenomes</taxon>
        <taxon>ecological metagenomes</taxon>
    </lineage>
</organism>
<reference evidence="2" key="1">
    <citation type="submission" date="2013-08" db="EMBL/GenBank/DDBJ databases">
        <authorList>
            <person name="Mendez C."/>
            <person name="Richter M."/>
            <person name="Ferrer M."/>
            <person name="Sanchez J."/>
        </authorList>
    </citation>
    <scope>NUCLEOTIDE SEQUENCE</scope>
</reference>
<sequence>MQRNRLFLALTMCLGFAAAGPVLAAPAHKRSADQALRALIDKQQKQLDQQQQDLQMLRNQLKQLESEQAQQQAQASAPPPPQPAAPTFAAAPGVTVALHGWFDATFFSQNRSFVYGNGQNAEYPLKGSNGSLSGGDVRNTRFWLDFSGAKLSDGWSAGGHLEMDFFGGFNGTSAYSQSQEIPRLRQAYLVLSNPDSGSTVLIGQQWDLLLGNVPISLTHVAFPLGLGAGWLGWRYPGIVWMQDLNRGSAGPHWRLDLGAFEGNWNGPGDNVNYLTAGNAGFRPQLEARLHVDDGNWSAYGVVHYAKVSLSGVGNAAPTPIQSSITSQALEVGASWKPGSWLFQGNVYTGKGLASVFGTEAQFGNIQETGGWGQASYFFTPHWSVNAFYAIGKNNTNDVITWLGHGSLGYLKNRQTAVSVLYNNGPYGIGLEWMHDILDYTNTGLDRNSISGNQLSLSAIYHF</sequence>
<proteinExistence type="predicted"/>
<protein>
    <recommendedName>
        <fullName evidence="3">Porin</fullName>
    </recommendedName>
</protein>
<comment type="caution">
    <text evidence="2">The sequence shown here is derived from an EMBL/GenBank/DDBJ whole genome shotgun (WGS) entry which is preliminary data.</text>
</comment>
<evidence type="ECO:0000313" key="2">
    <source>
        <dbReference type="EMBL" id="EQD72533.1"/>
    </source>
</evidence>
<dbReference type="AlphaFoldDB" id="T1BVC3"/>
<dbReference type="EMBL" id="AUZX01003938">
    <property type="protein sequence ID" value="EQD72533.1"/>
    <property type="molecule type" value="Genomic_DNA"/>
</dbReference>